<keyword evidence="5" id="KW-1185">Reference proteome</keyword>
<evidence type="ECO:0000313" key="5">
    <source>
        <dbReference type="Proteomes" id="UP000006281"/>
    </source>
</evidence>
<dbReference type="Gene3D" id="3.80.10.10">
    <property type="entry name" value="Ribonuclease Inhibitor"/>
    <property type="match status" value="2"/>
</dbReference>
<keyword evidence="1" id="KW-0343">GTPase activation</keyword>
<dbReference type="eggNOG" id="COG5238">
    <property type="taxonomic scope" value="Bacteria"/>
</dbReference>
<sequence length="384" mass="39337">MVPSGEPAELVPLLTWLRTGETTDRRLDFPAGTALPDGRLDLCKQALGPAGAALVADALRPGMVRHLLLGTDGLGDAGAAEAVGRAVDRQVETLYLGCNGITAGGACRIADGLRMSPQAGRVTGVWLKRNPLGAGAGEAAAGIVAAARSLRTLDLVQTGLDAPGLAVLVDALVVASAAGRRVERLYVGGNPLGPRGAEHLAVLLHADVLEELYVSAASLGDEGADVLSEALSGALSDELVHSGRLRRISLASNGIGPEAVARLVVAATAAGVEVCDVGRVRAARVLGAPDNRLDEAATATIAEALSAGPHRMRHLVLTDTGLRSREAHRLLDGATRAVSPTRFVLGKGIATTINRRLGQFSSAIPLSPAVPDDVAAVRSVHRQA</sequence>
<accession>K0JVX5</accession>
<evidence type="ECO:0000256" key="3">
    <source>
        <dbReference type="ARBA" id="ARBA00022737"/>
    </source>
</evidence>
<dbReference type="GO" id="GO:0048471">
    <property type="term" value="C:perinuclear region of cytoplasm"/>
    <property type="evidence" value="ECO:0007669"/>
    <property type="project" value="TreeGrafter"/>
</dbReference>
<dbReference type="SUPFAM" id="SSF52047">
    <property type="entry name" value="RNI-like"/>
    <property type="match status" value="1"/>
</dbReference>
<dbReference type="BioCyc" id="SESP1179773:BN6_RS13745-MONOMER"/>
<dbReference type="Proteomes" id="UP000006281">
    <property type="component" value="Chromosome"/>
</dbReference>
<gene>
    <name evidence="4" type="ordered locus">BN6_28300</name>
</gene>
<dbReference type="STRING" id="1179773.BN6_28300"/>
<evidence type="ECO:0000313" key="4">
    <source>
        <dbReference type="EMBL" id="CCH30141.1"/>
    </source>
</evidence>
<evidence type="ECO:0000256" key="2">
    <source>
        <dbReference type="ARBA" id="ARBA00022614"/>
    </source>
</evidence>
<evidence type="ECO:0000256" key="1">
    <source>
        <dbReference type="ARBA" id="ARBA00022468"/>
    </source>
</evidence>
<name>K0JVX5_SACES</name>
<dbReference type="KEGG" id="sesp:BN6_28300"/>
<dbReference type="GO" id="GO:0006913">
    <property type="term" value="P:nucleocytoplasmic transport"/>
    <property type="evidence" value="ECO:0007669"/>
    <property type="project" value="TreeGrafter"/>
</dbReference>
<dbReference type="EMBL" id="HE804045">
    <property type="protein sequence ID" value="CCH30141.1"/>
    <property type="molecule type" value="Genomic_DNA"/>
</dbReference>
<dbReference type="GO" id="GO:0005096">
    <property type="term" value="F:GTPase activator activity"/>
    <property type="evidence" value="ECO:0007669"/>
    <property type="project" value="UniProtKB-KW"/>
</dbReference>
<dbReference type="OrthoDB" id="636045at2"/>
<dbReference type="GO" id="GO:0005829">
    <property type="term" value="C:cytosol"/>
    <property type="evidence" value="ECO:0007669"/>
    <property type="project" value="TreeGrafter"/>
</dbReference>
<keyword evidence="3" id="KW-0677">Repeat</keyword>
<reference evidence="4 5" key="1">
    <citation type="journal article" date="2012" name="BMC Genomics">
        <title>Complete genome sequence of Saccharothrix espanaensis DSM 44229T and comparison to the other completely sequenced Pseudonocardiaceae.</title>
        <authorList>
            <person name="Strobel T."/>
            <person name="Al-Dilaimi A."/>
            <person name="Blom J."/>
            <person name="Gessner A."/>
            <person name="Kalinowski J."/>
            <person name="Luzhetska M."/>
            <person name="Puhler A."/>
            <person name="Szczepanowski R."/>
            <person name="Bechthold A."/>
            <person name="Ruckert C."/>
        </authorList>
    </citation>
    <scope>NUCLEOTIDE SEQUENCE [LARGE SCALE GENOMIC DNA]</scope>
    <source>
        <strain evidence="5">ATCC 51144 / DSM 44229 / JCM 9112 / NBRC 15066 / NRRL 15764</strain>
    </source>
</reference>
<dbReference type="GO" id="GO:0031267">
    <property type="term" value="F:small GTPase binding"/>
    <property type="evidence" value="ECO:0007669"/>
    <property type="project" value="TreeGrafter"/>
</dbReference>
<proteinExistence type="predicted"/>
<dbReference type="PANTHER" id="PTHR24113">
    <property type="entry name" value="RAN GTPASE-ACTIVATING PROTEIN 1"/>
    <property type="match status" value="1"/>
</dbReference>
<keyword evidence="2" id="KW-0433">Leucine-rich repeat</keyword>
<dbReference type="InterPro" id="IPR032675">
    <property type="entry name" value="LRR_dom_sf"/>
</dbReference>
<dbReference type="HOGENOM" id="CLU_017147_5_3_11"/>
<protein>
    <submittedName>
        <fullName evidence="4">Leucine rich repeat protein</fullName>
    </submittedName>
</protein>
<dbReference type="AlphaFoldDB" id="K0JVX5"/>
<dbReference type="InterPro" id="IPR027038">
    <property type="entry name" value="RanGap"/>
</dbReference>
<dbReference type="RefSeq" id="WP_015100253.1">
    <property type="nucleotide sequence ID" value="NC_019673.1"/>
</dbReference>
<dbReference type="SMART" id="SM00368">
    <property type="entry name" value="LRR_RI"/>
    <property type="match status" value="5"/>
</dbReference>
<organism evidence="4 5">
    <name type="scientific">Saccharothrix espanaensis (strain ATCC 51144 / DSM 44229 / JCM 9112 / NBRC 15066 / NRRL 15764)</name>
    <dbReference type="NCBI Taxonomy" id="1179773"/>
    <lineage>
        <taxon>Bacteria</taxon>
        <taxon>Bacillati</taxon>
        <taxon>Actinomycetota</taxon>
        <taxon>Actinomycetes</taxon>
        <taxon>Pseudonocardiales</taxon>
        <taxon>Pseudonocardiaceae</taxon>
        <taxon>Saccharothrix</taxon>
    </lineage>
</organism>
<dbReference type="PATRIC" id="fig|1179773.3.peg.2829"/>
<dbReference type="PANTHER" id="PTHR24113:SF12">
    <property type="entry name" value="RAN GTPASE-ACTIVATING PROTEIN 1"/>
    <property type="match status" value="1"/>
</dbReference>